<dbReference type="RefSeq" id="WP_015389953.1">
    <property type="nucleotide sequence ID" value="NC_020285.1"/>
</dbReference>
<evidence type="ECO:0000313" key="7">
    <source>
        <dbReference type="Proteomes" id="UP000011563"/>
    </source>
</evidence>
<dbReference type="SUPFAM" id="SSF160950">
    <property type="entry name" value="YacF-like"/>
    <property type="match status" value="1"/>
</dbReference>
<dbReference type="PATRIC" id="fig|1208922.3.peg.69"/>
<dbReference type="Gene3D" id="1.10.3900.10">
    <property type="entry name" value="YacF-like"/>
    <property type="match status" value="1"/>
</dbReference>
<evidence type="ECO:0000256" key="3">
    <source>
        <dbReference type="ARBA" id="ARBA00023210"/>
    </source>
</evidence>
<dbReference type="NCBIfam" id="NF003656">
    <property type="entry name" value="PRK05287.1-4"/>
    <property type="match status" value="1"/>
</dbReference>
<dbReference type="Gene3D" id="2.60.440.10">
    <property type="entry name" value="YacF-like domains"/>
    <property type="match status" value="1"/>
</dbReference>
<comment type="subunit">
    <text evidence="5">Interacts with FtsZ.</text>
</comment>
<dbReference type="GO" id="GO:0043093">
    <property type="term" value="P:FtsZ-dependent cytokinesis"/>
    <property type="evidence" value="ECO:0007669"/>
    <property type="project" value="UniProtKB-UniRule"/>
</dbReference>
<accession>M1LVD9</accession>
<comment type="similarity">
    <text evidence="5">Belongs to the ZapD family.</text>
</comment>
<dbReference type="PANTHER" id="PTHR39455">
    <property type="entry name" value="CELL DIVISION PROTEIN ZAPD"/>
    <property type="match status" value="1"/>
</dbReference>
<dbReference type="PANTHER" id="PTHR39455:SF1">
    <property type="entry name" value="CELL DIVISION PROTEIN ZAPD"/>
    <property type="match status" value="1"/>
</dbReference>
<protein>
    <recommendedName>
        <fullName evidence="5">Cell division protein ZapD</fullName>
    </recommendedName>
    <alternativeName>
        <fullName evidence="5">Z ring-associated protein D</fullName>
    </alternativeName>
</protein>
<dbReference type="InterPro" id="IPR036268">
    <property type="entry name" value="ZapD_sf"/>
</dbReference>
<evidence type="ECO:0000256" key="4">
    <source>
        <dbReference type="ARBA" id="ARBA00023306"/>
    </source>
</evidence>
<keyword evidence="1 5" id="KW-0963">Cytoplasm</keyword>
<sequence>MIFFEYPFNERVRTYLRLEYLFDRLFFTIQSSDTRLHQIAISTLFDIIDAIDRSDIKGSMLQDLEKQRLFLLNLRKYKNVNHRMLELAISELGDVSSNLVSSGRPGHALRDNEWLNSLRGKLLFSGCAAQADMPSYYFWQNKSESNRREDLNNWTSHINPLFESLKMVLSLLRESGNFVECVSNNGEYQRMLGGKEYQLLRLCLHEEQGIFPEISANKHMISIRFSSQDSNLKSLVVKCDVAFKIAFCR</sequence>
<reference evidence="6 7" key="1">
    <citation type="journal article" date="2013" name="Genome Biol. Evol.">
        <title>Genome evolution and phylogenomic analysis of candidatus kinetoplastibacterium, the betaproteobacterial endosymbionts of strigomonas and angomonas.</title>
        <authorList>
            <person name="Alves J.M."/>
            <person name="Serrano M.G."/>
            <person name="Maia da Silva F."/>
            <person name="Voegtly L.J."/>
            <person name="Matveyev A.V."/>
            <person name="Teixeira M.M."/>
            <person name="Camargo E.P."/>
            <person name="Buck G.A."/>
        </authorList>
    </citation>
    <scope>NUCLEOTIDE SEQUENCE [LARGE SCALE GENOMIC DNA]</scope>
    <source>
        <strain evidence="6 7">TCC012E</strain>
    </source>
</reference>
<keyword evidence="3 5" id="KW-0717">Septation</keyword>
<keyword evidence="4 5" id="KW-0131">Cell cycle</keyword>
<dbReference type="InterPro" id="IPR009777">
    <property type="entry name" value="ZapD"/>
</dbReference>
<dbReference type="AlphaFoldDB" id="M1LVD9"/>
<dbReference type="GO" id="GO:0032153">
    <property type="term" value="C:cell division site"/>
    <property type="evidence" value="ECO:0007669"/>
    <property type="project" value="TreeGrafter"/>
</dbReference>
<evidence type="ECO:0000256" key="2">
    <source>
        <dbReference type="ARBA" id="ARBA00022618"/>
    </source>
</evidence>
<dbReference type="KEGG" id="kbt:BCUE_0287"/>
<evidence type="ECO:0000256" key="5">
    <source>
        <dbReference type="HAMAP-Rule" id="MF_01092"/>
    </source>
</evidence>
<dbReference type="HOGENOM" id="CLU_076303_0_1_4"/>
<dbReference type="GO" id="GO:0000917">
    <property type="term" value="P:division septum assembly"/>
    <property type="evidence" value="ECO:0007669"/>
    <property type="project" value="UniProtKB-KW"/>
</dbReference>
<dbReference type="GO" id="GO:0005737">
    <property type="term" value="C:cytoplasm"/>
    <property type="evidence" value="ECO:0007669"/>
    <property type="project" value="UniProtKB-SubCell"/>
</dbReference>
<dbReference type="EMBL" id="CP003807">
    <property type="protein sequence ID" value="AGF49517.1"/>
    <property type="molecule type" value="Genomic_DNA"/>
</dbReference>
<comment type="subcellular location">
    <subcellularLocation>
        <location evidence="5">Cytoplasm</location>
    </subcellularLocation>
    <text evidence="5">Localizes to mid-cell in an FtsZ-dependent manner.</text>
</comment>
<dbReference type="Proteomes" id="UP000011563">
    <property type="component" value="Chromosome"/>
</dbReference>
<dbReference type="Pfam" id="PF07072">
    <property type="entry name" value="ZapD"/>
    <property type="match status" value="1"/>
</dbReference>
<keyword evidence="7" id="KW-1185">Reference proteome</keyword>
<evidence type="ECO:0000313" key="6">
    <source>
        <dbReference type="EMBL" id="AGF49517.1"/>
    </source>
</evidence>
<keyword evidence="2 5" id="KW-0132">Cell division</keyword>
<dbReference type="HAMAP" id="MF_01092">
    <property type="entry name" value="ZapD"/>
    <property type="match status" value="1"/>
</dbReference>
<evidence type="ECO:0000256" key="1">
    <source>
        <dbReference type="ARBA" id="ARBA00022490"/>
    </source>
</evidence>
<organism evidence="6 7">
    <name type="scientific">Candidatus Kinetoplastidibacterium blastocrithidiae TCC012E</name>
    <dbReference type="NCBI Taxonomy" id="1208922"/>
    <lineage>
        <taxon>Bacteria</taxon>
        <taxon>Pseudomonadati</taxon>
        <taxon>Pseudomonadota</taxon>
        <taxon>Betaproteobacteria</taxon>
        <taxon>Candidatus Kinetoplastidibacterium</taxon>
    </lineage>
</organism>
<dbReference type="InterPro" id="IPR027462">
    <property type="entry name" value="ZapD_C"/>
</dbReference>
<name>M1LVD9_9PROT</name>
<comment type="function">
    <text evidence="5">Cell division factor that enhances FtsZ-ring assembly. Directly interacts with FtsZ and promotes bundling of FtsZ protofilaments, with a reduction in FtsZ GTPase activity.</text>
</comment>
<proteinExistence type="inferred from homology"/>
<gene>
    <name evidence="5" type="primary">zapD</name>
    <name evidence="6" type="ORF">BCUE_0287</name>
</gene>